<evidence type="ECO:0000313" key="9">
    <source>
        <dbReference type="EMBL" id="OWA50840.1"/>
    </source>
</evidence>
<keyword evidence="4 8" id="KW-0808">Transferase</keyword>
<proteinExistence type="inferred from homology"/>
<comment type="similarity">
    <text evidence="2 8">Belongs to the glycosyltransferase 92 family.</text>
</comment>
<keyword evidence="7 8" id="KW-0472">Membrane</keyword>
<dbReference type="GO" id="GO:0016757">
    <property type="term" value="F:glycosyltransferase activity"/>
    <property type="evidence" value="ECO:0007669"/>
    <property type="project" value="UniProtKB-UniRule"/>
</dbReference>
<dbReference type="Proteomes" id="UP000192578">
    <property type="component" value="Unassembled WGS sequence"/>
</dbReference>
<accession>A0A9X6RKB9</accession>
<sequence length="568" mass="64712">MGQADWSALRLYQAATFTLSLTLCIFIGSLLLINSPAYPYFSLKASTVLKQNIPIRNNRPDFTWREVFASHVSSFYVYSIYSVVGLTASTELHVVVLASGDVWDKTNCSFRFYDPFSSRVDDDIVINGTFILEKLPESHDEDGTSINMAAGRLRLGLPETTINMTHVDVYCRHNVYGYSGTVTYSIPAVTTKEPANLTFAHCGLIYGLYNENQAAVVEFIEYYRLMGVSKFYWNGLAVGERTMEVLRYYEKKGIMQFTNWILPFNETSGKSVHYHGQVAMQYDCMLKTATNYDYTVMSDLDEYFATSLQPATFASIVHNGTSDCATVRSDFMDKNATYSDTFDPQSGLPLLRTATVTQRTNWVNPVSIRSKYVCRMRTVDLPMIHLVNRFKIYAEGGTLMVEQTSPEPEETLLLHFRREDGATVAATEEFRAAQLAPQLSVNVHKPDGRTDGRIPQRVPTFEFHDKQTYEARRNFHLQIVKVERPPELYKGVSAWFMRGTDGRTDPHAHFYSACSSDVHYHSQRSKYVCRVRTIPAGMPMIHMVQAFKRDKGRLGPLCYITNTKQRRE</sequence>
<dbReference type="Pfam" id="PF01697">
    <property type="entry name" value="Glyco_transf_92"/>
    <property type="match status" value="1"/>
</dbReference>
<keyword evidence="3 8" id="KW-0328">Glycosyltransferase</keyword>
<keyword evidence="10" id="KW-1185">Reference proteome</keyword>
<protein>
    <recommendedName>
        <fullName evidence="8">Glycosyltransferase family 92 protein</fullName>
        <ecNumber evidence="8">2.4.1.-</ecNumber>
    </recommendedName>
</protein>
<keyword evidence="6 8" id="KW-1133">Transmembrane helix</keyword>
<comment type="caution">
    <text evidence="9">The sequence shown here is derived from an EMBL/GenBank/DDBJ whole genome shotgun (WGS) entry which is preliminary data.</text>
</comment>
<evidence type="ECO:0000256" key="1">
    <source>
        <dbReference type="ARBA" id="ARBA00004167"/>
    </source>
</evidence>
<comment type="subcellular location">
    <subcellularLocation>
        <location evidence="1">Membrane</location>
        <topology evidence="1">Single-pass membrane protein</topology>
    </subcellularLocation>
</comment>
<keyword evidence="5 8" id="KW-0812">Transmembrane</keyword>
<dbReference type="PANTHER" id="PTHR21461">
    <property type="entry name" value="GLYCOSYLTRANSFERASE FAMILY 92 PROTEIN"/>
    <property type="match status" value="1"/>
</dbReference>
<evidence type="ECO:0000313" key="10">
    <source>
        <dbReference type="Proteomes" id="UP000192578"/>
    </source>
</evidence>
<dbReference type="OrthoDB" id="2526284at2759"/>
<evidence type="ECO:0000256" key="4">
    <source>
        <dbReference type="ARBA" id="ARBA00022679"/>
    </source>
</evidence>
<evidence type="ECO:0000256" key="2">
    <source>
        <dbReference type="ARBA" id="ARBA00007647"/>
    </source>
</evidence>
<reference evidence="10" key="1">
    <citation type="submission" date="2017-01" db="EMBL/GenBank/DDBJ databases">
        <title>Comparative genomics of anhydrobiosis in the tardigrade Hypsibius dujardini.</title>
        <authorList>
            <person name="Yoshida Y."/>
            <person name="Koutsovoulos G."/>
            <person name="Laetsch D."/>
            <person name="Stevens L."/>
            <person name="Kumar S."/>
            <person name="Horikawa D."/>
            <person name="Ishino K."/>
            <person name="Komine S."/>
            <person name="Tomita M."/>
            <person name="Blaxter M."/>
            <person name="Arakawa K."/>
        </authorList>
    </citation>
    <scope>NUCLEOTIDE SEQUENCE [LARGE SCALE GENOMIC DNA]</scope>
    <source>
        <strain evidence="10">Z151</strain>
    </source>
</reference>
<gene>
    <name evidence="9" type="ORF">BV898_15345</name>
</gene>
<organism evidence="9 10">
    <name type="scientific">Hypsibius exemplaris</name>
    <name type="common">Freshwater tardigrade</name>
    <dbReference type="NCBI Taxonomy" id="2072580"/>
    <lineage>
        <taxon>Eukaryota</taxon>
        <taxon>Metazoa</taxon>
        <taxon>Ecdysozoa</taxon>
        <taxon>Tardigrada</taxon>
        <taxon>Eutardigrada</taxon>
        <taxon>Parachela</taxon>
        <taxon>Hypsibioidea</taxon>
        <taxon>Hypsibiidae</taxon>
        <taxon>Hypsibius</taxon>
    </lineage>
</organism>
<dbReference type="AlphaFoldDB" id="A0A9X6RKB9"/>
<evidence type="ECO:0000256" key="6">
    <source>
        <dbReference type="ARBA" id="ARBA00022989"/>
    </source>
</evidence>
<evidence type="ECO:0000256" key="7">
    <source>
        <dbReference type="ARBA" id="ARBA00023136"/>
    </source>
</evidence>
<dbReference type="GO" id="GO:0016020">
    <property type="term" value="C:membrane"/>
    <property type="evidence" value="ECO:0007669"/>
    <property type="project" value="UniProtKB-SubCell"/>
</dbReference>
<evidence type="ECO:0000256" key="8">
    <source>
        <dbReference type="RuleBase" id="RU366017"/>
    </source>
</evidence>
<dbReference type="InterPro" id="IPR008166">
    <property type="entry name" value="Glyco_transf_92"/>
</dbReference>
<dbReference type="EMBL" id="MTYJ01000204">
    <property type="protein sequence ID" value="OWA50840.1"/>
    <property type="molecule type" value="Genomic_DNA"/>
</dbReference>
<dbReference type="GO" id="GO:0005737">
    <property type="term" value="C:cytoplasm"/>
    <property type="evidence" value="ECO:0007669"/>
    <property type="project" value="TreeGrafter"/>
</dbReference>
<dbReference type="PANTHER" id="PTHR21461:SF40">
    <property type="entry name" value="GLYCOSYLTRANSFERASE FAMILY 92 PROTEIN"/>
    <property type="match status" value="1"/>
</dbReference>
<dbReference type="EC" id="2.4.1.-" evidence="8"/>
<name>A0A9X6RKB9_HYPEX</name>
<feature type="transmembrane region" description="Helical" evidence="8">
    <location>
        <begin position="12"/>
        <end position="33"/>
    </location>
</feature>
<evidence type="ECO:0000256" key="3">
    <source>
        <dbReference type="ARBA" id="ARBA00022676"/>
    </source>
</evidence>
<evidence type="ECO:0000256" key="5">
    <source>
        <dbReference type="ARBA" id="ARBA00022692"/>
    </source>
</evidence>